<evidence type="ECO:0000313" key="3">
    <source>
        <dbReference type="Proteomes" id="UP000178724"/>
    </source>
</evidence>
<reference evidence="2 3" key="1">
    <citation type="journal article" date="2016" name="Nat. Commun.">
        <title>Thousands of microbial genomes shed light on interconnected biogeochemical processes in an aquifer system.</title>
        <authorList>
            <person name="Anantharaman K."/>
            <person name="Brown C.T."/>
            <person name="Hug L.A."/>
            <person name="Sharon I."/>
            <person name="Castelle C.J."/>
            <person name="Probst A.J."/>
            <person name="Thomas B.C."/>
            <person name="Singh A."/>
            <person name="Wilkins M.J."/>
            <person name="Karaoz U."/>
            <person name="Brodie E.L."/>
            <person name="Williams K.H."/>
            <person name="Hubbard S.S."/>
            <person name="Banfield J.F."/>
        </authorList>
    </citation>
    <scope>NUCLEOTIDE SEQUENCE [LARGE SCALE GENOMIC DNA]</scope>
</reference>
<accession>A0A1F4Q3L6</accession>
<evidence type="ECO:0000313" key="2">
    <source>
        <dbReference type="EMBL" id="OGB90551.1"/>
    </source>
</evidence>
<feature type="coiled-coil region" evidence="1">
    <location>
        <begin position="27"/>
        <end position="57"/>
    </location>
</feature>
<dbReference type="InterPro" id="IPR049537">
    <property type="entry name" value="RelB-like"/>
</dbReference>
<dbReference type="Proteomes" id="UP000178724">
    <property type="component" value="Unassembled WGS sequence"/>
</dbReference>
<evidence type="ECO:0008006" key="4">
    <source>
        <dbReference type="Google" id="ProtNLM"/>
    </source>
</evidence>
<gene>
    <name evidence="2" type="ORF">A2625_03280</name>
</gene>
<sequence>MCYNLSEVIQVNLKLKEKFLTDEKGHKEAVVLDVRTYEELLEDLEDLVIIADRKQEKTIPWGEVKRKLKK</sequence>
<proteinExistence type="predicted"/>
<organism evidence="2 3">
    <name type="scientific">candidate division WOR-1 bacterium RIFCSPHIGHO2_01_FULL_53_15</name>
    <dbReference type="NCBI Taxonomy" id="1802564"/>
    <lineage>
        <taxon>Bacteria</taxon>
        <taxon>Bacillati</taxon>
        <taxon>Saganbacteria</taxon>
    </lineage>
</organism>
<protein>
    <recommendedName>
        <fullName evidence="4">Antitoxin</fullName>
    </recommendedName>
</protein>
<name>A0A1F4Q3L6_UNCSA</name>
<comment type="caution">
    <text evidence="2">The sequence shown here is derived from an EMBL/GenBank/DDBJ whole genome shotgun (WGS) entry which is preliminary data.</text>
</comment>
<keyword evidence="1" id="KW-0175">Coiled coil</keyword>
<evidence type="ECO:0000256" key="1">
    <source>
        <dbReference type="SAM" id="Coils"/>
    </source>
</evidence>
<dbReference type="Pfam" id="PF18506">
    <property type="entry name" value="RelB-like"/>
    <property type="match status" value="1"/>
</dbReference>
<dbReference type="EMBL" id="METM01000007">
    <property type="protein sequence ID" value="OGB90551.1"/>
    <property type="molecule type" value="Genomic_DNA"/>
</dbReference>
<dbReference type="AlphaFoldDB" id="A0A1F4Q3L6"/>